<dbReference type="NCBIfam" id="TIGR01350">
    <property type="entry name" value="lipoamide_DH"/>
    <property type="match status" value="1"/>
</dbReference>
<evidence type="ECO:0000256" key="14">
    <source>
        <dbReference type="PIRSR" id="PIRSR000350-3"/>
    </source>
</evidence>
<evidence type="ECO:0000256" key="3">
    <source>
        <dbReference type="ARBA" id="ARBA00012608"/>
    </source>
</evidence>
<dbReference type="Gene3D" id="3.30.390.30">
    <property type="match status" value="1"/>
</dbReference>
<dbReference type="FunFam" id="3.30.390.30:FF:000001">
    <property type="entry name" value="Dihydrolipoyl dehydrogenase"/>
    <property type="match status" value="1"/>
</dbReference>
<comment type="catalytic activity">
    <reaction evidence="12 16">
        <text>N(6)-[(R)-dihydrolipoyl]-L-lysyl-[protein] + NAD(+) = N(6)-[(R)-lipoyl]-L-lysyl-[protein] + NADH + H(+)</text>
        <dbReference type="Rhea" id="RHEA:15045"/>
        <dbReference type="Rhea" id="RHEA-COMP:10474"/>
        <dbReference type="Rhea" id="RHEA-COMP:10475"/>
        <dbReference type="ChEBI" id="CHEBI:15378"/>
        <dbReference type="ChEBI" id="CHEBI:57540"/>
        <dbReference type="ChEBI" id="CHEBI:57945"/>
        <dbReference type="ChEBI" id="CHEBI:83099"/>
        <dbReference type="ChEBI" id="CHEBI:83100"/>
        <dbReference type="EC" id="1.8.1.4"/>
    </reaction>
</comment>
<gene>
    <name evidence="19" type="ORF">SAMN05421748_104110</name>
</gene>
<accession>A0A285HC86</accession>
<dbReference type="PIRSF" id="PIRSF000350">
    <property type="entry name" value="Mercury_reductase_MerA"/>
    <property type="match status" value="1"/>
</dbReference>
<feature type="binding site" evidence="14">
    <location>
        <position position="118"/>
    </location>
    <ligand>
        <name>FAD</name>
        <dbReference type="ChEBI" id="CHEBI:57692"/>
    </ligand>
</feature>
<evidence type="ECO:0000256" key="10">
    <source>
        <dbReference type="ARBA" id="ARBA00023157"/>
    </source>
</evidence>
<evidence type="ECO:0000256" key="8">
    <source>
        <dbReference type="ARBA" id="ARBA00023002"/>
    </source>
</evidence>
<keyword evidence="8 16" id="KW-0560">Oxidoreductase</keyword>
<dbReference type="GO" id="GO:0050660">
    <property type="term" value="F:flavin adenine dinucleotide binding"/>
    <property type="evidence" value="ECO:0007669"/>
    <property type="project" value="InterPro"/>
</dbReference>
<dbReference type="Pfam" id="PF07992">
    <property type="entry name" value="Pyr_redox_2"/>
    <property type="match status" value="1"/>
</dbReference>
<dbReference type="InterPro" id="IPR036188">
    <property type="entry name" value="FAD/NAD-bd_sf"/>
</dbReference>
<evidence type="ECO:0000256" key="13">
    <source>
        <dbReference type="PIRSR" id="PIRSR000350-2"/>
    </source>
</evidence>
<dbReference type="SUPFAM" id="SSF51905">
    <property type="entry name" value="FAD/NAD(P)-binding domain"/>
    <property type="match status" value="1"/>
</dbReference>
<dbReference type="PRINTS" id="PR00411">
    <property type="entry name" value="PNDRDTASEI"/>
</dbReference>
<feature type="disulfide bond" description="Redox-active" evidence="15">
    <location>
        <begin position="46"/>
        <end position="51"/>
    </location>
</feature>
<keyword evidence="11 16" id="KW-0676">Redox-active center</keyword>
<feature type="active site" description="Proton acceptor" evidence="13">
    <location>
        <position position="439"/>
    </location>
</feature>
<sequence>MSQPNGGNFDIVILGAGSGGYAAALRAAELNLSVALIDKAELGGTCLHRGCIPTKALLHAAEIADQTRESEQFGVKADLVGIDMAGVNAYKDGVVSRLYKGLTGLLKQDKITIVQGEGKLVGKDTVEVDGRRYTGRNVILATGSYSRSIPGLEIDGKRVIASEHALKLDRVPSSAIVLGGGVIGVEFASVWKSFGADVTIIEALPRLVAAEDEDISKTVERAFRKRKINFKVGKPFEKVEHTENGVRATIAGGETVEAEVLLVAVGRGPSTANLGYEQQGITLDRGFVITNDRLHTGVGNIYAVGDIVPGLQLAHRGFQQGIFVAEEIAGLNPAAIDEAGIPRVTYCDPEVASMGITEAKAKEKYGADKITSYNYNLGGNGKSQILKTAGFVKLVRLNDGPVLGVHMVGARMGELVGEAQLIYNWEAFPEEVAQLVHAHPTQNEALGEAFLALAGKPLHAHS</sequence>
<dbReference type="InterPro" id="IPR001100">
    <property type="entry name" value="Pyr_nuc-diS_OxRdtase"/>
</dbReference>
<dbReference type="InterPro" id="IPR023753">
    <property type="entry name" value="FAD/NAD-binding_dom"/>
</dbReference>
<keyword evidence="10" id="KW-1015">Disulfide bond</keyword>
<dbReference type="Proteomes" id="UP000219612">
    <property type="component" value="Unassembled WGS sequence"/>
</dbReference>
<evidence type="ECO:0000259" key="17">
    <source>
        <dbReference type="Pfam" id="PF02852"/>
    </source>
</evidence>
<dbReference type="PROSITE" id="PS00076">
    <property type="entry name" value="PYRIDINE_REDOX_1"/>
    <property type="match status" value="1"/>
</dbReference>
<dbReference type="OrthoDB" id="9800167at2"/>
<evidence type="ECO:0000259" key="18">
    <source>
        <dbReference type="Pfam" id="PF07992"/>
    </source>
</evidence>
<proteinExistence type="inferred from homology"/>
<evidence type="ECO:0000256" key="9">
    <source>
        <dbReference type="ARBA" id="ARBA00023027"/>
    </source>
</evidence>
<evidence type="ECO:0000256" key="5">
    <source>
        <dbReference type="ARBA" id="ARBA00022490"/>
    </source>
</evidence>
<dbReference type="PRINTS" id="PR00368">
    <property type="entry name" value="FADPNR"/>
</dbReference>
<keyword evidence="6 16" id="KW-0285">Flavoprotein</keyword>
<dbReference type="GO" id="GO:0004148">
    <property type="term" value="F:dihydrolipoyl dehydrogenase (NADH) activity"/>
    <property type="evidence" value="ECO:0007669"/>
    <property type="project" value="UniProtKB-EC"/>
</dbReference>
<protein>
    <recommendedName>
        <fullName evidence="4 16">Dihydrolipoyl dehydrogenase</fullName>
        <ecNumber evidence="3 16">1.8.1.4</ecNumber>
    </recommendedName>
</protein>
<feature type="binding site" evidence="14">
    <location>
        <position position="55"/>
    </location>
    <ligand>
        <name>FAD</name>
        <dbReference type="ChEBI" id="CHEBI:57692"/>
    </ligand>
</feature>
<feature type="domain" description="FAD/NAD(P)-binding" evidence="18">
    <location>
        <begin position="9"/>
        <end position="321"/>
    </location>
</feature>
<feature type="binding site" evidence="14">
    <location>
        <begin position="142"/>
        <end position="144"/>
    </location>
    <ligand>
        <name>FAD</name>
        <dbReference type="ChEBI" id="CHEBI:57692"/>
    </ligand>
</feature>
<dbReference type="InterPro" id="IPR004099">
    <property type="entry name" value="Pyr_nucl-diS_OxRdtase_dimer"/>
</dbReference>
<name>A0A285HC86_9ACTN</name>
<keyword evidence="7 14" id="KW-0274">FAD</keyword>
<dbReference type="EMBL" id="OBDY01000004">
    <property type="protein sequence ID" value="SNY33277.1"/>
    <property type="molecule type" value="Genomic_DNA"/>
</dbReference>
<evidence type="ECO:0000313" key="20">
    <source>
        <dbReference type="Proteomes" id="UP000219612"/>
    </source>
</evidence>
<dbReference type="InterPro" id="IPR016156">
    <property type="entry name" value="FAD/NAD-linked_Rdtase_dimer_sf"/>
</dbReference>
<dbReference type="Gene3D" id="3.50.50.60">
    <property type="entry name" value="FAD/NAD(P)-binding domain"/>
    <property type="match status" value="2"/>
</dbReference>
<comment type="similarity">
    <text evidence="2 16">Belongs to the class-I pyridine nucleotide-disulfide oxidoreductase family.</text>
</comment>
<evidence type="ECO:0000256" key="1">
    <source>
        <dbReference type="ARBA" id="ARBA00004496"/>
    </source>
</evidence>
<dbReference type="PANTHER" id="PTHR22912">
    <property type="entry name" value="DISULFIDE OXIDOREDUCTASE"/>
    <property type="match status" value="1"/>
</dbReference>
<feature type="binding site" evidence="14">
    <location>
        <position position="202"/>
    </location>
    <ligand>
        <name>NAD(+)</name>
        <dbReference type="ChEBI" id="CHEBI:57540"/>
    </ligand>
</feature>
<organism evidence="19 20">
    <name type="scientific">Paractinoplanes atraurantiacus</name>
    <dbReference type="NCBI Taxonomy" id="1036182"/>
    <lineage>
        <taxon>Bacteria</taxon>
        <taxon>Bacillati</taxon>
        <taxon>Actinomycetota</taxon>
        <taxon>Actinomycetes</taxon>
        <taxon>Micromonosporales</taxon>
        <taxon>Micromonosporaceae</taxon>
        <taxon>Paractinoplanes</taxon>
    </lineage>
</organism>
<dbReference type="PANTHER" id="PTHR22912:SF217">
    <property type="entry name" value="DIHYDROLIPOYL DEHYDROGENASE"/>
    <property type="match status" value="1"/>
</dbReference>
<keyword evidence="20" id="KW-1185">Reference proteome</keyword>
<evidence type="ECO:0000256" key="2">
    <source>
        <dbReference type="ARBA" id="ARBA00007532"/>
    </source>
</evidence>
<feature type="binding site" evidence="14">
    <location>
        <position position="266"/>
    </location>
    <ligand>
        <name>NAD(+)</name>
        <dbReference type="ChEBI" id="CHEBI:57540"/>
    </ligand>
</feature>
<feature type="binding site" evidence="14">
    <location>
        <position position="306"/>
    </location>
    <ligand>
        <name>FAD</name>
        <dbReference type="ChEBI" id="CHEBI:57692"/>
    </ligand>
</feature>
<evidence type="ECO:0000313" key="19">
    <source>
        <dbReference type="EMBL" id="SNY33277.1"/>
    </source>
</evidence>
<feature type="domain" description="Pyridine nucleotide-disulphide oxidoreductase dimerisation" evidence="17">
    <location>
        <begin position="341"/>
        <end position="449"/>
    </location>
</feature>
<dbReference type="EC" id="1.8.1.4" evidence="3 16"/>
<evidence type="ECO:0000256" key="15">
    <source>
        <dbReference type="PIRSR" id="PIRSR000350-4"/>
    </source>
</evidence>
<reference evidence="20" key="1">
    <citation type="submission" date="2017-09" db="EMBL/GenBank/DDBJ databases">
        <authorList>
            <person name="Varghese N."/>
            <person name="Submissions S."/>
        </authorList>
    </citation>
    <scope>NUCLEOTIDE SEQUENCE [LARGE SCALE GENOMIC DNA]</scope>
    <source>
        <strain evidence="20">CGMCC 4.6857</strain>
    </source>
</reference>
<evidence type="ECO:0000256" key="16">
    <source>
        <dbReference type="RuleBase" id="RU003692"/>
    </source>
</evidence>
<comment type="subcellular location">
    <subcellularLocation>
        <location evidence="1">Cytoplasm</location>
    </subcellularLocation>
</comment>
<evidence type="ECO:0000256" key="11">
    <source>
        <dbReference type="ARBA" id="ARBA00023284"/>
    </source>
</evidence>
<keyword evidence="9 14" id="KW-0520">NAD</keyword>
<evidence type="ECO:0000256" key="6">
    <source>
        <dbReference type="ARBA" id="ARBA00022630"/>
    </source>
</evidence>
<dbReference type="AlphaFoldDB" id="A0A285HC86"/>
<dbReference type="Pfam" id="PF02852">
    <property type="entry name" value="Pyr_redox_dim"/>
    <property type="match status" value="1"/>
</dbReference>
<dbReference type="InterPro" id="IPR050151">
    <property type="entry name" value="Class-I_Pyr_Nuc-Dis_Oxidored"/>
</dbReference>
<keyword evidence="14" id="KW-0547">Nucleotide-binding</keyword>
<dbReference type="SUPFAM" id="SSF55424">
    <property type="entry name" value="FAD/NAD-linked reductases, dimerisation (C-terminal) domain"/>
    <property type="match status" value="1"/>
</dbReference>
<keyword evidence="5" id="KW-0963">Cytoplasm</keyword>
<feature type="binding site" evidence="14">
    <location>
        <begin position="179"/>
        <end position="186"/>
    </location>
    <ligand>
        <name>NAD(+)</name>
        <dbReference type="ChEBI" id="CHEBI:57540"/>
    </ligand>
</feature>
<comment type="cofactor">
    <cofactor evidence="14 16">
        <name>FAD</name>
        <dbReference type="ChEBI" id="CHEBI:57692"/>
    </cofactor>
    <text evidence="14 16">Binds 1 FAD per subunit.</text>
</comment>
<evidence type="ECO:0000256" key="4">
    <source>
        <dbReference type="ARBA" id="ARBA00016961"/>
    </source>
</evidence>
<comment type="miscellaneous">
    <text evidence="16">The active site is a redox-active disulfide bond.</text>
</comment>
<dbReference type="GO" id="GO:0006103">
    <property type="term" value="P:2-oxoglutarate metabolic process"/>
    <property type="evidence" value="ECO:0007669"/>
    <property type="project" value="TreeGrafter"/>
</dbReference>
<dbReference type="RefSeq" id="WP_097320015.1">
    <property type="nucleotide sequence ID" value="NZ_OBDY01000004.1"/>
</dbReference>
<dbReference type="GO" id="GO:0005737">
    <property type="term" value="C:cytoplasm"/>
    <property type="evidence" value="ECO:0007669"/>
    <property type="project" value="UniProtKB-SubCell"/>
</dbReference>
<dbReference type="InterPro" id="IPR012999">
    <property type="entry name" value="Pyr_OxRdtase_I_AS"/>
</dbReference>
<dbReference type="InterPro" id="IPR006258">
    <property type="entry name" value="Lipoamide_DH"/>
</dbReference>
<evidence type="ECO:0000256" key="7">
    <source>
        <dbReference type="ARBA" id="ARBA00022827"/>
    </source>
</evidence>
<evidence type="ECO:0000256" key="12">
    <source>
        <dbReference type="ARBA" id="ARBA00049187"/>
    </source>
</evidence>